<feature type="domain" description="DUF5776" evidence="1">
    <location>
        <begin position="45"/>
        <end position="113"/>
    </location>
</feature>
<evidence type="ECO:0000259" key="1">
    <source>
        <dbReference type="Pfam" id="PF19087"/>
    </source>
</evidence>
<dbReference type="InterPro" id="IPR044081">
    <property type="entry name" value="DUF5776"/>
</dbReference>
<comment type="caution">
    <text evidence="2">The sequence shown here is derived from an EMBL/GenBank/DDBJ whole genome shotgun (WGS) entry which is preliminary data.</text>
</comment>
<accession>H1LKB6</accession>
<reference evidence="2 3" key="1">
    <citation type="submission" date="2011-09" db="EMBL/GenBank/DDBJ databases">
        <authorList>
            <person name="Weinstock G."/>
            <person name="Sodergren E."/>
            <person name="Clifton S."/>
            <person name="Fulton L."/>
            <person name="Fulton B."/>
            <person name="Courtney L."/>
            <person name="Fronick C."/>
            <person name="Harrison M."/>
            <person name="Strong C."/>
            <person name="Farmer C."/>
            <person name="Delahaunty K."/>
            <person name="Markovic C."/>
            <person name="Hall O."/>
            <person name="Minx P."/>
            <person name="Tomlinson C."/>
            <person name="Mitreva M."/>
            <person name="Hou S."/>
            <person name="Chen J."/>
            <person name="Wollam A."/>
            <person name="Pepin K.H."/>
            <person name="Johnson M."/>
            <person name="Bhonagiri V."/>
            <person name="Zhang X."/>
            <person name="Suruliraj S."/>
            <person name="Warren W."/>
            <person name="Chinwalla A."/>
            <person name="Mardis E.R."/>
            <person name="Wilson R.K."/>
        </authorList>
    </citation>
    <scope>NUCLEOTIDE SEQUENCE [LARGE SCALE GENOMIC DNA]</scope>
    <source>
        <strain evidence="2 3">F0435</strain>
    </source>
</reference>
<organism evidence="2 3">
    <name type="scientific">Lentilactobacillus kisonensis F0435</name>
    <dbReference type="NCBI Taxonomy" id="797516"/>
    <lineage>
        <taxon>Bacteria</taxon>
        <taxon>Bacillati</taxon>
        <taxon>Bacillota</taxon>
        <taxon>Bacilli</taxon>
        <taxon>Lactobacillales</taxon>
        <taxon>Lactobacillaceae</taxon>
        <taxon>Lentilactobacillus</taxon>
    </lineage>
</organism>
<proteinExistence type="predicted"/>
<dbReference type="STRING" id="797516.HMPREF9104_03062"/>
<name>H1LKB6_9LACO</name>
<dbReference type="PATRIC" id="fig|797516.3.peg.2759"/>
<sequence>MKDYKRSTNGKLRYKVQQYNPYTRKYVKNRAGYITASNKYVTPAYYSTLPKNRIITVINKKGVTAYKSLSLKGKVKTSKKGTHLRVKAVKKYKLASRYQLTNGHYVTGNKKFVTAGKY</sequence>
<dbReference type="EMBL" id="AGRJ01000257">
    <property type="protein sequence ID" value="EHO47590.1"/>
    <property type="molecule type" value="Genomic_DNA"/>
</dbReference>
<gene>
    <name evidence="2" type="ORF">HMPREF9104_03062</name>
</gene>
<dbReference type="AlphaFoldDB" id="H1LKB6"/>
<dbReference type="HOGENOM" id="CLU_160621_0_0_9"/>
<protein>
    <recommendedName>
        <fullName evidence="1">DUF5776 domain-containing protein</fullName>
    </recommendedName>
</protein>
<evidence type="ECO:0000313" key="2">
    <source>
        <dbReference type="EMBL" id="EHO47590.1"/>
    </source>
</evidence>
<dbReference type="Pfam" id="PF19087">
    <property type="entry name" value="DUF5776"/>
    <property type="match status" value="1"/>
</dbReference>
<dbReference type="RefSeq" id="WP_008858208.1">
    <property type="nucleotide sequence ID" value="NZ_JH591058.1"/>
</dbReference>
<dbReference type="Proteomes" id="UP000005025">
    <property type="component" value="Unassembled WGS sequence"/>
</dbReference>
<evidence type="ECO:0000313" key="3">
    <source>
        <dbReference type="Proteomes" id="UP000005025"/>
    </source>
</evidence>